<keyword evidence="3 5" id="KW-1133">Transmembrane helix</keyword>
<keyword evidence="2 5" id="KW-0812">Transmembrane</keyword>
<dbReference type="InterPro" id="IPR011701">
    <property type="entry name" value="MFS"/>
</dbReference>
<feature type="transmembrane region" description="Helical" evidence="5">
    <location>
        <begin position="351"/>
        <end position="380"/>
    </location>
</feature>
<dbReference type="RefSeq" id="WP_305105626.1">
    <property type="nucleotide sequence ID" value="NZ_JAUTWS010000021.1"/>
</dbReference>
<feature type="transmembrane region" description="Helical" evidence="5">
    <location>
        <begin position="98"/>
        <end position="120"/>
    </location>
</feature>
<dbReference type="InterPro" id="IPR036259">
    <property type="entry name" value="MFS_trans_sf"/>
</dbReference>
<evidence type="ECO:0000256" key="4">
    <source>
        <dbReference type="ARBA" id="ARBA00023136"/>
    </source>
</evidence>
<evidence type="ECO:0000256" key="2">
    <source>
        <dbReference type="ARBA" id="ARBA00022692"/>
    </source>
</evidence>
<organism evidence="7 8">
    <name type="scientific">Paracraurococcus lichenis</name>
    <dbReference type="NCBI Taxonomy" id="3064888"/>
    <lineage>
        <taxon>Bacteria</taxon>
        <taxon>Pseudomonadati</taxon>
        <taxon>Pseudomonadota</taxon>
        <taxon>Alphaproteobacteria</taxon>
        <taxon>Acetobacterales</taxon>
        <taxon>Roseomonadaceae</taxon>
        <taxon>Paracraurococcus</taxon>
    </lineage>
</organism>
<dbReference type="PANTHER" id="PTHR23501:SF197">
    <property type="entry name" value="COMD"/>
    <property type="match status" value="1"/>
</dbReference>
<keyword evidence="8" id="KW-1185">Reference proteome</keyword>
<dbReference type="SUPFAM" id="SSF103473">
    <property type="entry name" value="MFS general substrate transporter"/>
    <property type="match status" value="1"/>
</dbReference>
<feature type="transmembrane region" description="Helical" evidence="5">
    <location>
        <begin position="132"/>
        <end position="151"/>
    </location>
</feature>
<dbReference type="InterPro" id="IPR020846">
    <property type="entry name" value="MFS_dom"/>
</dbReference>
<feature type="domain" description="Major facilitator superfamily (MFS) profile" evidence="6">
    <location>
        <begin position="98"/>
        <end position="576"/>
    </location>
</feature>
<feature type="transmembrane region" description="Helical" evidence="5">
    <location>
        <begin position="163"/>
        <end position="186"/>
    </location>
</feature>
<feature type="transmembrane region" description="Helical" evidence="5">
    <location>
        <begin position="444"/>
        <end position="468"/>
    </location>
</feature>
<evidence type="ECO:0000256" key="1">
    <source>
        <dbReference type="ARBA" id="ARBA00004141"/>
    </source>
</evidence>
<feature type="transmembrane region" description="Helical" evidence="5">
    <location>
        <begin position="283"/>
        <end position="305"/>
    </location>
</feature>
<dbReference type="Gene3D" id="1.20.1720.10">
    <property type="entry name" value="Multidrug resistance protein D"/>
    <property type="match status" value="1"/>
</dbReference>
<dbReference type="EMBL" id="JAUTWS010000021">
    <property type="protein sequence ID" value="MDO9710766.1"/>
    <property type="molecule type" value="Genomic_DNA"/>
</dbReference>
<evidence type="ECO:0000259" key="6">
    <source>
        <dbReference type="PROSITE" id="PS50850"/>
    </source>
</evidence>
<feature type="transmembrane region" description="Helical" evidence="5">
    <location>
        <begin position="418"/>
        <end position="438"/>
    </location>
</feature>
<feature type="transmembrane region" description="Helical" evidence="5">
    <location>
        <begin position="480"/>
        <end position="503"/>
    </location>
</feature>
<comment type="caution">
    <text evidence="7">The sequence shown here is derived from an EMBL/GenBank/DDBJ whole genome shotgun (WGS) entry which is preliminary data.</text>
</comment>
<dbReference type="Gene3D" id="1.20.1250.20">
    <property type="entry name" value="MFS general substrate transporter like domains"/>
    <property type="match status" value="1"/>
</dbReference>
<accession>A0ABT9E3M0</accession>
<gene>
    <name evidence="7" type="ORF">Q7A36_20615</name>
</gene>
<sequence length="594" mass="61973">MLAPSTPVPMTAMRMDLGERCHTGCNSELLYQLGLSPAQILHSALRNPAAKTTGWACGVLWYDAMKDERMQASEAQTTTSQAPGETRSPFTHQQIVKVLSGVLLCIFLAAIDQTVVIPAVPAMAADLNGFSHLAWIVSAYLLTSTAMTPIYGKLSDIYGRRPLLLIALAVFALASVFCGCATSLGQLITARALQGMGGAGLMAMAQAAIADVVSPRERGRYQGYMATTWGIASVAGPVIGGWATEALSWRWIFWVNLPIALVAMLLCDRALRLLQPRAQRARIDWVGAGLLTAAISAWLLLLSWGGVEMPWTSPPILGLGAAGSVLILLLARQERQFPDPLLPPRLFANPVFVRGVAIAFCAALALFGGSFLLPLFFQLVRGVDPAASGALVVPFLGANCVGAWCAGALARRRGKMKAILVAGLSGCVLGLGLLALVNAATPRFVLIAFQMVLGFSLGMVMPSSLVCVQNAAERRDIGAATGCVLFLRSMGGAFGSTLVGALLASGFASRLTAIGITAHIDLGEVRHGGGALAEVPAALLPQVQVALAGAFHIAFLACAIAMAAAVAIALGMRDLPLRAAPASEPSPQPATLAH</sequence>
<reference evidence="7 8" key="1">
    <citation type="submission" date="2023-08" db="EMBL/GenBank/DDBJ databases">
        <title>The draft genome sequence of Paracraurococcus sp. LOR1-02.</title>
        <authorList>
            <person name="Kingkaew E."/>
            <person name="Tanasupawat S."/>
        </authorList>
    </citation>
    <scope>NUCLEOTIDE SEQUENCE [LARGE SCALE GENOMIC DNA]</scope>
    <source>
        <strain evidence="7 8">LOR1-02</strain>
    </source>
</reference>
<dbReference type="Proteomes" id="UP001243009">
    <property type="component" value="Unassembled WGS sequence"/>
</dbReference>
<dbReference type="PROSITE" id="PS50850">
    <property type="entry name" value="MFS"/>
    <property type="match status" value="1"/>
</dbReference>
<proteinExistence type="predicted"/>
<evidence type="ECO:0000256" key="5">
    <source>
        <dbReference type="SAM" id="Phobius"/>
    </source>
</evidence>
<name>A0ABT9E3M0_9PROT</name>
<evidence type="ECO:0000256" key="3">
    <source>
        <dbReference type="ARBA" id="ARBA00022989"/>
    </source>
</evidence>
<dbReference type="PANTHER" id="PTHR23501">
    <property type="entry name" value="MAJOR FACILITATOR SUPERFAMILY"/>
    <property type="match status" value="1"/>
</dbReference>
<feature type="transmembrane region" description="Helical" evidence="5">
    <location>
        <begin position="249"/>
        <end position="271"/>
    </location>
</feature>
<comment type="subcellular location">
    <subcellularLocation>
        <location evidence="1">Membrane</location>
        <topology evidence="1">Multi-pass membrane protein</topology>
    </subcellularLocation>
</comment>
<protein>
    <submittedName>
        <fullName evidence="7">MDR family MFS transporter</fullName>
    </submittedName>
</protein>
<feature type="transmembrane region" description="Helical" evidence="5">
    <location>
        <begin position="311"/>
        <end position="331"/>
    </location>
</feature>
<feature type="transmembrane region" description="Helical" evidence="5">
    <location>
        <begin position="545"/>
        <end position="570"/>
    </location>
</feature>
<feature type="transmembrane region" description="Helical" evidence="5">
    <location>
        <begin position="386"/>
        <end position="406"/>
    </location>
</feature>
<evidence type="ECO:0000313" key="7">
    <source>
        <dbReference type="EMBL" id="MDO9710766.1"/>
    </source>
</evidence>
<feature type="transmembrane region" description="Helical" evidence="5">
    <location>
        <begin position="224"/>
        <end position="243"/>
    </location>
</feature>
<evidence type="ECO:0000313" key="8">
    <source>
        <dbReference type="Proteomes" id="UP001243009"/>
    </source>
</evidence>
<feature type="transmembrane region" description="Helical" evidence="5">
    <location>
        <begin position="192"/>
        <end position="212"/>
    </location>
</feature>
<dbReference type="Pfam" id="PF07690">
    <property type="entry name" value="MFS_1"/>
    <property type="match status" value="1"/>
</dbReference>
<keyword evidence="4 5" id="KW-0472">Membrane</keyword>
<dbReference type="CDD" id="cd17502">
    <property type="entry name" value="MFS_Azr1_MDR_like"/>
    <property type="match status" value="1"/>
</dbReference>